<proteinExistence type="inferred from homology"/>
<dbReference type="GO" id="GO:0009738">
    <property type="term" value="P:abscisic acid-activated signaling pathway"/>
    <property type="evidence" value="ECO:0007669"/>
    <property type="project" value="TreeGrafter"/>
</dbReference>
<reference evidence="4" key="1">
    <citation type="submission" date="2023-10" db="EMBL/GenBank/DDBJ databases">
        <title>Chromosome-level genome of the transformable northern wattle, Acacia crassicarpa.</title>
        <authorList>
            <person name="Massaro I."/>
            <person name="Sinha N.R."/>
            <person name="Poethig S."/>
            <person name="Leichty A.R."/>
        </authorList>
    </citation>
    <scope>NUCLEOTIDE SEQUENCE</scope>
    <source>
        <strain evidence="4">Acra3RX</strain>
        <tissue evidence="4">Leaf</tissue>
    </source>
</reference>
<dbReference type="Proteomes" id="UP001293593">
    <property type="component" value="Unassembled WGS sequence"/>
</dbReference>
<dbReference type="AlphaFoldDB" id="A0AAE1IU17"/>
<dbReference type="GO" id="GO:0005634">
    <property type="term" value="C:nucleus"/>
    <property type="evidence" value="ECO:0007669"/>
    <property type="project" value="TreeGrafter"/>
</dbReference>
<gene>
    <name evidence="4" type="ORF">QN277_009020</name>
</gene>
<dbReference type="CDD" id="cd07816">
    <property type="entry name" value="Bet_v1-like"/>
    <property type="match status" value="1"/>
</dbReference>
<name>A0AAE1IU17_9FABA</name>
<dbReference type="EMBL" id="JAWXYG010000013">
    <property type="protein sequence ID" value="KAK4256108.1"/>
    <property type="molecule type" value="Genomic_DNA"/>
</dbReference>
<keyword evidence="5" id="KW-1185">Reference proteome</keyword>
<feature type="domain" description="Bet v I/Major latex protein" evidence="3">
    <location>
        <begin position="2"/>
        <end position="130"/>
    </location>
</feature>
<dbReference type="SUPFAM" id="SSF55961">
    <property type="entry name" value="Bet v1-like"/>
    <property type="match status" value="1"/>
</dbReference>
<evidence type="ECO:0000256" key="2">
    <source>
        <dbReference type="ARBA" id="ARBA00022589"/>
    </source>
</evidence>
<dbReference type="GO" id="GO:0006952">
    <property type="term" value="P:defense response"/>
    <property type="evidence" value="ECO:0007669"/>
    <property type="project" value="InterPro"/>
</dbReference>
<evidence type="ECO:0000256" key="1">
    <source>
        <dbReference type="ARBA" id="ARBA00009744"/>
    </source>
</evidence>
<dbReference type="Pfam" id="PF00407">
    <property type="entry name" value="Bet_v_1"/>
    <property type="match status" value="1"/>
</dbReference>
<comment type="caution">
    <text evidence="4">The sequence shown here is derived from an EMBL/GenBank/DDBJ whole genome shotgun (WGS) entry which is preliminary data.</text>
</comment>
<evidence type="ECO:0000313" key="4">
    <source>
        <dbReference type="EMBL" id="KAK4256108.1"/>
    </source>
</evidence>
<dbReference type="GO" id="GO:0004864">
    <property type="term" value="F:protein phosphatase inhibitor activity"/>
    <property type="evidence" value="ECO:0007669"/>
    <property type="project" value="TreeGrafter"/>
</dbReference>
<sequence>MYGEIEHEAELNVAASKAWDLYSSLQMGKLLEKELPMLQKVEVIEGDGGVGTVQKVTFKPDLQGQQASYKEKFTKIDNKNMIKEVEIVEGWYLELGFTSFRTRLQVMDKGEDSSFIKSTMEYEFKEEAAPIASLINTEILAQIALIAKIHLNNNKPPTKEDK</sequence>
<dbReference type="PANTHER" id="PTHR31213:SF19">
    <property type="entry name" value="BET V I_MAJOR LATEX PROTEIN DOMAIN-CONTAINING PROTEIN"/>
    <property type="match status" value="1"/>
</dbReference>
<protein>
    <recommendedName>
        <fullName evidence="3">Bet v I/Major latex protein domain-containing protein</fullName>
    </recommendedName>
</protein>
<dbReference type="GO" id="GO:0038023">
    <property type="term" value="F:signaling receptor activity"/>
    <property type="evidence" value="ECO:0007669"/>
    <property type="project" value="TreeGrafter"/>
</dbReference>
<evidence type="ECO:0000259" key="3">
    <source>
        <dbReference type="Pfam" id="PF00407"/>
    </source>
</evidence>
<dbReference type="InterPro" id="IPR023393">
    <property type="entry name" value="START-like_dom_sf"/>
</dbReference>
<dbReference type="Gene3D" id="3.30.530.20">
    <property type="match status" value="1"/>
</dbReference>
<dbReference type="GO" id="GO:0010427">
    <property type="term" value="F:abscisic acid binding"/>
    <property type="evidence" value="ECO:0007669"/>
    <property type="project" value="TreeGrafter"/>
</dbReference>
<dbReference type="InterPro" id="IPR050279">
    <property type="entry name" value="Plant_def-hormone_signal"/>
</dbReference>
<accession>A0AAE1IU17</accession>
<comment type="similarity">
    <text evidence="1">Belongs to the BetVI family.</text>
</comment>
<dbReference type="PANTHER" id="PTHR31213">
    <property type="entry name" value="OS08G0374000 PROTEIN-RELATED"/>
    <property type="match status" value="1"/>
</dbReference>
<dbReference type="InterPro" id="IPR000916">
    <property type="entry name" value="Bet_v_I/MLP"/>
</dbReference>
<dbReference type="GO" id="GO:0009820">
    <property type="term" value="P:alkaloid metabolic process"/>
    <property type="evidence" value="ECO:0007669"/>
    <property type="project" value="UniProtKB-KW"/>
</dbReference>
<keyword evidence="2" id="KW-0017">Alkaloid metabolism</keyword>
<evidence type="ECO:0000313" key="5">
    <source>
        <dbReference type="Proteomes" id="UP001293593"/>
    </source>
</evidence>
<dbReference type="GO" id="GO:0005737">
    <property type="term" value="C:cytoplasm"/>
    <property type="evidence" value="ECO:0007669"/>
    <property type="project" value="TreeGrafter"/>
</dbReference>
<organism evidence="4 5">
    <name type="scientific">Acacia crassicarpa</name>
    <name type="common">northern wattle</name>
    <dbReference type="NCBI Taxonomy" id="499986"/>
    <lineage>
        <taxon>Eukaryota</taxon>
        <taxon>Viridiplantae</taxon>
        <taxon>Streptophyta</taxon>
        <taxon>Embryophyta</taxon>
        <taxon>Tracheophyta</taxon>
        <taxon>Spermatophyta</taxon>
        <taxon>Magnoliopsida</taxon>
        <taxon>eudicotyledons</taxon>
        <taxon>Gunneridae</taxon>
        <taxon>Pentapetalae</taxon>
        <taxon>rosids</taxon>
        <taxon>fabids</taxon>
        <taxon>Fabales</taxon>
        <taxon>Fabaceae</taxon>
        <taxon>Caesalpinioideae</taxon>
        <taxon>mimosoid clade</taxon>
        <taxon>Acacieae</taxon>
        <taxon>Acacia</taxon>
    </lineage>
</organism>